<proteinExistence type="predicted"/>
<dbReference type="NCBIfam" id="TIGR01444">
    <property type="entry name" value="fkbM_fam"/>
    <property type="match status" value="1"/>
</dbReference>
<dbReference type="GO" id="GO:0032259">
    <property type="term" value="P:methylation"/>
    <property type="evidence" value="ECO:0007669"/>
    <property type="project" value="UniProtKB-KW"/>
</dbReference>
<dbReference type="Proteomes" id="UP001237448">
    <property type="component" value="Unassembled WGS sequence"/>
</dbReference>
<sequence length="276" mass="29690">MKRLGRNLTAAVRKPSLGIEYVGWSLQRALRRGGPVRRIGQIELGSFNGFSEYHSVVQGVSDAENRFIQTYAFGQGAIVDVGANLGIFSLLMSKRFPERVIHAFEPGPTTFQALEANIARNRAANIRAYRMAVADRNGSVSFVARESARANSSIQLDGEAVTPSAVTVSCTTLDTFASTAGLERIALLKVDVEGYEDAVFRGAAHLFSASRPRIIYFEVCPQLATGAGAGAGDAAHFLTERGYALNRVADNGSLVPVDPADARDVVLDNWVGVDIR</sequence>
<dbReference type="SUPFAM" id="SSF53335">
    <property type="entry name" value="S-adenosyl-L-methionine-dependent methyltransferases"/>
    <property type="match status" value="1"/>
</dbReference>
<evidence type="ECO:0000259" key="1">
    <source>
        <dbReference type="Pfam" id="PF05050"/>
    </source>
</evidence>
<evidence type="ECO:0000313" key="3">
    <source>
        <dbReference type="Proteomes" id="UP001237448"/>
    </source>
</evidence>
<dbReference type="InterPro" id="IPR006342">
    <property type="entry name" value="FkbM_mtfrase"/>
</dbReference>
<accession>A0ABU0FL16</accession>
<gene>
    <name evidence="2" type="ORF">J3R73_004580</name>
</gene>
<dbReference type="Gene3D" id="3.40.50.150">
    <property type="entry name" value="Vaccinia Virus protein VP39"/>
    <property type="match status" value="1"/>
</dbReference>
<keyword evidence="2" id="KW-0489">Methyltransferase</keyword>
<keyword evidence="3" id="KW-1185">Reference proteome</keyword>
<name>A0ABU0FL16_9HYPH</name>
<evidence type="ECO:0000313" key="2">
    <source>
        <dbReference type="EMBL" id="MDQ0394788.1"/>
    </source>
</evidence>
<dbReference type="PANTHER" id="PTHR34203:SF15">
    <property type="entry name" value="SLL1173 PROTEIN"/>
    <property type="match status" value="1"/>
</dbReference>
<dbReference type="RefSeq" id="WP_307432506.1">
    <property type="nucleotide sequence ID" value="NZ_JAUSVK010000001.1"/>
</dbReference>
<dbReference type="Pfam" id="PF05050">
    <property type="entry name" value="Methyltransf_21"/>
    <property type="match status" value="1"/>
</dbReference>
<protein>
    <submittedName>
        <fullName evidence="2">FkbM family methyltransferase</fullName>
    </submittedName>
</protein>
<dbReference type="GO" id="GO:0008168">
    <property type="term" value="F:methyltransferase activity"/>
    <property type="evidence" value="ECO:0007669"/>
    <property type="project" value="UniProtKB-KW"/>
</dbReference>
<dbReference type="PANTHER" id="PTHR34203">
    <property type="entry name" value="METHYLTRANSFERASE, FKBM FAMILY PROTEIN"/>
    <property type="match status" value="1"/>
</dbReference>
<dbReference type="InterPro" id="IPR029063">
    <property type="entry name" value="SAM-dependent_MTases_sf"/>
</dbReference>
<reference evidence="2 3" key="1">
    <citation type="submission" date="2023-07" db="EMBL/GenBank/DDBJ databases">
        <title>Genomic Encyclopedia of Type Strains, Phase IV (KMG-IV): sequencing the most valuable type-strain genomes for metagenomic binning, comparative biology and taxonomic classification.</title>
        <authorList>
            <person name="Goeker M."/>
        </authorList>
    </citation>
    <scope>NUCLEOTIDE SEQUENCE [LARGE SCALE GENOMIC DNA]</scope>
    <source>
        <strain evidence="2 3">DSM 5896</strain>
    </source>
</reference>
<comment type="caution">
    <text evidence="2">The sequence shown here is derived from an EMBL/GenBank/DDBJ whole genome shotgun (WGS) entry which is preliminary data.</text>
</comment>
<feature type="domain" description="Methyltransferase FkbM" evidence="1">
    <location>
        <begin position="80"/>
        <end position="243"/>
    </location>
</feature>
<keyword evidence="2" id="KW-0808">Transferase</keyword>
<dbReference type="EMBL" id="JAUSVK010000001">
    <property type="protein sequence ID" value="MDQ0394788.1"/>
    <property type="molecule type" value="Genomic_DNA"/>
</dbReference>
<dbReference type="InterPro" id="IPR052514">
    <property type="entry name" value="SAM-dependent_MTase"/>
</dbReference>
<organism evidence="2 3">
    <name type="scientific">Labrys monachus</name>
    <dbReference type="NCBI Taxonomy" id="217067"/>
    <lineage>
        <taxon>Bacteria</taxon>
        <taxon>Pseudomonadati</taxon>
        <taxon>Pseudomonadota</taxon>
        <taxon>Alphaproteobacteria</taxon>
        <taxon>Hyphomicrobiales</taxon>
        <taxon>Xanthobacteraceae</taxon>
        <taxon>Labrys</taxon>
    </lineage>
</organism>